<reference evidence="3 4" key="1">
    <citation type="journal article" date="2017" name="Nature">
        <title>The Apostasia genome and the evolution of orchids.</title>
        <authorList>
            <person name="Zhang G.Q."/>
            <person name="Liu K.W."/>
            <person name="Li Z."/>
            <person name="Lohaus R."/>
            <person name="Hsiao Y.Y."/>
            <person name="Niu S.C."/>
            <person name="Wang J.Y."/>
            <person name="Lin Y.C."/>
            <person name="Xu Q."/>
            <person name="Chen L.J."/>
            <person name="Yoshida K."/>
            <person name="Fujiwara S."/>
            <person name="Wang Z.W."/>
            <person name="Zhang Y.Q."/>
            <person name="Mitsuda N."/>
            <person name="Wang M."/>
            <person name="Liu G.H."/>
            <person name="Pecoraro L."/>
            <person name="Huang H.X."/>
            <person name="Xiao X.J."/>
            <person name="Lin M."/>
            <person name="Wu X.Y."/>
            <person name="Wu W.L."/>
            <person name="Chen Y.Y."/>
            <person name="Chang S.B."/>
            <person name="Sakamoto S."/>
            <person name="Ohme-Takagi M."/>
            <person name="Yagi M."/>
            <person name="Zeng S.J."/>
            <person name="Shen C.Y."/>
            <person name="Yeh C.M."/>
            <person name="Luo Y.B."/>
            <person name="Tsai W.C."/>
            <person name="Van de Peer Y."/>
            <person name="Liu Z.J."/>
        </authorList>
    </citation>
    <scope>NUCLEOTIDE SEQUENCE [LARGE SCALE GENOMIC DNA]</scope>
    <source>
        <strain evidence="4">cv. Shenzhen</strain>
        <tissue evidence="3">Stem</tissue>
    </source>
</reference>
<organism evidence="3 4">
    <name type="scientific">Apostasia shenzhenica</name>
    <dbReference type="NCBI Taxonomy" id="1088818"/>
    <lineage>
        <taxon>Eukaryota</taxon>
        <taxon>Viridiplantae</taxon>
        <taxon>Streptophyta</taxon>
        <taxon>Embryophyta</taxon>
        <taxon>Tracheophyta</taxon>
        <taxon>Spermatophyta</taxon>
        <taxon>Magnoliopsida</taxon>
        <taxon>Liliopsida</taxon>
        <taxon>Asparagales</taxon>
        <taxon>Orchidaceae</taxon>
        <taxon>Apostasioideae</taxon>
        <taxon>Apostasia</taxon>
    </lineage>
</organism>
<evidence type="ECO:0000259" key="2">
    <source>
        <dbReference type="Pfam" id="PF21392"/>
    </source>
</evidence>
<dbReference type="EMBL" id="KZ452008">
    <property type="protein sequence ID" value="PKA52323.1"/>
    <property type="molecule type" value="Genomic_DNA"/>
</dbReference>
<proteinExistence type="predicted"/>
<feature type="region of interest" description="Disordered" evidence="1">
    <location>
        <begin position="39"/>
        <end position="78"/>
    </location>
</feature>
<accession>A0A2I0A9T4</accession>
<dbReference type="InterPro" id="IPR048674">
    <property type="entry name" value="COQ9_HTH"/>
</dbReference>
<name>A0A2I0A9T4_9ASPA</name>
<evidence type="ECO:0000256" key="1">
    <source>
        <dbReference type="SAM" id="MobiDB-lite"/>
    </source>
</evidence>
<feature type="domain" description="Ubiquinone biosynthesis protein COQ9 HTH" evidence="2">
    <location>
        <begin position="80"/>
        <end position="105"/>
    </location>
</feature>
<feature type="compositionally biased region" description="Polar residues" evidence="1">
    <location>
        <begin position="39"/>
        <end position="53"/>
    </location>
</feature>
<dbReference type="STRING" id="1088818.A0A2I0A9T4"/>
<sequence>MSRLATCCLLQYDVDLRRRRLCLPAPSIDFSTEASSIPLNLQRPFNQHETQNPKGGEDDGKARNKRNTRKTVGGSDKEEQVRVLRAALSHIPKLGWSESAMISGATDVGFFTSQGRSTCRGSSSVHPVEAC</sequence>
<evidence type="ECO:0000313" key="4">
    <source>
        <dbReference type="Proteomes" id="UP000236161"/>
    </source>
</evidence>
<dbReference type="OrthoDB" id="619536at2759"/>
<keyword evidence="4" id="KW-1185">Reference proteome</keyword>
<protein>
    <recommendedName>
        <fullName evidence="2">Ubiquinone biosynthesis protein COQ9 HTH domain-containing protein</fullName>
    </recommendedName>
</protein>
<dbReference type="Pfam" id="PF21392">
    <property type="entry name" value="COQ9_N"/>
    <property type="match status" value="1"/>
</dbReference>
<dbReference type="Proteomes" id="UP000236161">
    <property type="component" value="Unassembled WGS sequence"/>
</dbReference>
<dbReference type="AlphaFoldDB" id="A0A2I0A9T4"/>
<gene>
    <name evidence="3" type="ORF">AXF42_Ash010219</name>
</gene>
<evidence type="ECO:0000313" key="3">
    <source>
        <dbReference type="EMBL" id="PKA52323.1"/>
    </source>
</evidence>